<protein>
    <submittedName>
        <fullName evidence="1">Extracellular metalloprotease</fullName>
    </submittedName>
</protein>
<keyword evidence="1" id="KW-0645">Protease</keyword>
<dbReference type="Gene3D" id="3.40.390.10">
    <property type="entry name" value="Collagenase (Catalytic Domain)"/>
    <property type="match status" value="1"/>
</dbReference>
<dbReference type="AlphaFoldDB" id="A0A2N6NP91"/>
<dbReference type="InterPro" id="IPR024079">
    <property type="entry name" value="MetalloPept_cat_dom_sf"/>
</dbReference>
<keyword evidence="1" id="KW-0482">Metalloprotease</keyword>
<evidence type="ECO:0000313" key="1">
    <source>
        <dbReference type="EMBL" id="PMB69092.1"/>
    </source>
</evidence>
<reference evidence="1 2" key="1">
    <citation type="journal article" date="2016" name="Appl. Microbiol. Biotechnol.">
        <title>Characterization of T-DNA insertion mutants with decreased virulence in the entomopathogenic fungus Beauveria bassiana JEF-007.</title>
        <authorList>
            <person name="Kim S."/>
            <person name="Lee S.J."/>
            <person name="Nai Y.S."/>
            <person name="Yu J.S."/>
            <person name="Lee M.R."/>
            <person name="Yang Y.T."/>
            <person name="Kim J.S."/>
        </authorList>
    </citation>
    <scope>NUCLEOTIDE SEQUENCE [LARGE SCALE GENOMIC DNA]</scope>
    <source>
        <strain evidence="1 2">JEF-007</strain>
    </source>
</reference>
<dbReference type="Proteomes" id="UP000235728">
    <property type="component" value="Unassembled WGS sequence"/>
</dbReference>
<dbReference type="GO" id="GO:0006508">
    <property type="term" value="P:proteolysis"/>
    <property type="evidence" value="ECO:0007669"/>
    <property type="project" value="UniProtKB-KW"/>
</dbReference>
<organism evidence="1 2">
    <name type="scientific">Beauveria bassiana</name>
    <name type="common">White muscardine disease fungus</name>
    <name type="synonym">Tritirachium shiotae</name>
    <dbReference type="NCBI Taxonomy" id="176275"/>
    <lineage>
        <taxon>Eukaryota</taxon>
        <taxon>Fungi</taxon>
        <taxon>Dikarya</taxon>
        <taxon>Ascomycota</taxon>
        <taxon>Pezizomycotina</taxon>
        <taxon>Sordariomycetes</taxon>
        <taxon>Hypocreomycetidae</taxon>
        <taxon>Hypocreales</taxon>
        <taxon>Cordycipitaceae</taxon>
        <taxon>Beauveria</taxon>
    </lineage>
</organism>
<gene>
    <name evidence="1" type="ORF">BM221_005678</name>
</gene>
<evidence type="ECO:0000313" key="2">
    <source>
        <dbReference type="Proteomes" id="UP000235728"/>
    </source>
</evidence>
<comment type="caution">
    <text evidence="1">The sequence shown here is derived from an EMBL/GenBank/DDBJ whole genome shotgun (WGS) entry which is preliminary data.</text>
</comment>
<sequence length="294" mass="32909">MTNFTTGVFGCDTPDPGLEQWTHFKEVLAQGKNTAKRQVAQLHRIPAYITVLAKNNTVSGGNLKESHIQQLLDEGNKFLSYGFYLDTSVDKTHRYLRPDLFDPNSGKFTGDFFDIQTKYHRGEGDYASLNIIILFRHQDWYKNETFTTREPDGEIWTGWHSSYGGSVGQGSMPFDTLWNANNAKELEIGDGILVSSGTIPNVAHPGSKGSLSTFAHEVGHWLGLHHTDYSGLKDSWGRKTCDPVNDGIHDTPTHIIDTNVAEIMKSCPSQGQVNTCQHLDNRPDLIYNLMTPKH</sequence>
<dbReference type="GO" id="GO:0008237">
    <property type="term" value="F:metallopeptidase activity"/>
    <property type="evidence" value="ECO:0007669"/>
    <property type="project" value="UniProtKB-KW"/>
</dbReference>
<dbReference type="SUPFAM" id="SSF55486">
    <property type="entry name" value="Metalloproteases ('zincins'), catalytic domain"/>
    <property type="match status" value="1"/>
</dbReference>
<proteinExistence type="predicted"/>
<dbReference type="EMBL" id="MRVG01000005">
    <property type="protein sequence ID" value="PMB69092.1"/>
    <property type="molecule type" value="Genomic_DNA"/>
</dbReference>
<keyword evidence="1" id="KW-0378">Hydrolase</keyword>
<accession>A0A2N6NP91</accession>
<name>A0A2N6NP91_BEABA</name>